<dbReference type="GO" id="GO:0006782">
    <property type="term" value="P:protoporphyrinogen IX biosynthetic process"/>
    <property type="evidence" value="ECO:0007669"/>
    <property type="project" value="UniProtKB-UniRule"/>
</dbReference>
<dbReference type="KEGG" id="gak:X907_2883"/>
<dbReference type="InterPro" id="IPR022418">
    <property type="entry name" value="Porphobilinogen_deaminase_C"/>
</dbReference>
<dbReference type="PANTHER" id="PTHR11557">
    <property type="entry name" value="PORPHOBILINOGEN DEAMINASE"/>
    <property type="match status" value="1"/>
</dbReference>
<dbReference type="GO" id="GO:0004418">
    <property type="term" value="F:hydroxymethylbilane synthase activity"/>
    <property type="evidence" value="ECO:0007669"/>
    <property type="project" value="UniProtKB-UniRule"/>
</dbReference>
<comment type="catalytic activity">
    <reaction evidence="7 8">
        <text>4 porphobilinogen + H2O = hydroxymethylbilane + 4 NH4(+)</text>
        <dbReference type="Rhea" id="RHEA:13185"/>
        <dbReference type="ChEBI" id="CHEBI:15377"/>
        <dbReference type="ChEBI" id="CHEBI:28938"/>
        <dbReference type="ChEBI" id="CHEBI:57845"/>
        <dbReference type="ChEBI" id="CHEBI:58126"/>
        <dbReference type="EC" id="2.5.1.61"/>
    </reaction>
</comment>
<evidence type="ECO:0000256" key="7">
    <source>
        <dbReference type="ARBA" id="ARBA00048169"/>
    </source>
</evidence>
<dbReference type="EC" id="2.5.1.61" evidence="8"/>
<dbReference type="SUPFAM" id="SSF54782">
    <property type="entry name" value="Porphobilinogen deaminase (hydroxymethylbilane synthase), C-terminal domain"/>
    <property type="match status" value="1"/>
</dbReference>
<evidence type="ECO:0000256" key="8">
    <source>
        <dbReference type="HAMAP-Rule" id="MF_00260"/>
    </source>
</evidence>
<proteinExistence type="inferred from homology"/>
<comment type="pathway">
    <text evidence="2">Porphyrin-containing compound metabolism; protoporphyrin-IX biosynthesis; coproporphyrinogen-III from 5-aminolevulinate: step 2/4.</text>
</comment>
<evidence type="ECO:0000256" key="5">
    <source>
        <dbReference type="ARBA" id="ARBA00022679"/>
    </source>
</evidence>
<organism evidence="9 10">
    <name type="scientific">Glycocaulis alkaliphilus</name>
    <dbReference type="NCBI Taxonomy" id="1434191"/>
    <lineage>
        <taxon>Bacteria</taxon>
        <taxon>Pseudomonadati</taxon>
        <taxon>Pseudomonadota</taxon>
        <taxon>Alphaproteobacteria</taxon>
        <taxon>Maricaulales</taxon>
        <taxon>Maricaulaceae</taxon>
        <taxon>Glycocaulis</taxon>
    </lineage>
</organism>
<feature type="modified residue" description="S-(dipyrrolylmethanemethyl)cysteine" evidence="8">
    <location>
        <position position="249"/>
    </location>
</feature>
<dbReference type="Proteomes" id="UP000286954">
    <property type="component" value="Chromosome"/>
</dbReference>
<protein>
    <recommendedName>
        <fullName evidence="8">Porphobilinogen deaminase</fullName>
        <shortName evidence="8">PBG</shortName>
        <ecNumber evidence="8">2.5.1.61</ecNumber>
    </recommendedName>
    <alternativeName>
        <fullName evidence="8">Hydroxymethylbilane synthase</fullName>
        <shortName evidence="8">HMBS</shortName>
    </alternativeName>
    <alternativeName>
        <fullName evidence="8">Pre-uroporphyrinogen synthase</fullName>
    </alternativeName>
</protein>
<evidence type="ECO:0000256" key="3">
    <source>
        <dbReference type="ARBA" id="ARBA00005638"/>
    </source>
</evidence>
<comment type="miscellaneous">
    <text evidence="8">The porphobilinogen subunits are added to the dipyrromethane group.</text>
</comment>
<name>A0A3T0EDL3_9PROT</name>
<dbReference type="RefSeq" id="WP_233352421.1">
    <property type="nucleotide sequence ID" value="NZ_BMFB01000004.1"/>
</dbReference>
<accession>A0A3T0EDL3</accession>
<comment type="cofactor">
    <cofactor evidence="8">
        <name>dipyrromethane</name>
        <dbReference type="ChEBI" id="CHEBI:60342"/>
    </cofactor>
    <text evidence="8">Binds 1 dipyrromethane group covalently.</text>
</comment>
<dbReference type="EMBL" id="CP018911">
    <property type="protein sequence ID" value="AZU05389.1"/>
    <property type="molecule type" value="Genomic_DNA"/>
</dbReference>
<dbReference type="NCBIfam" id="TIGR00212">
    <property type="entry name" value="hemC"/>
    <property type="match status" value="1"/>
</dbReference>
<dbReference type="InterPro" id="IPR022417">
    <property type="entry name" value="Porphobilin_deaminase_N"/>
</dbReference>
<dbReference type="AlphaFoldDB" id="A0A3T0EDL3"/>
<sequence length="322" mass="33373">MTASLPVMALATRTSPLAMAQALMVQARLAAAHGVSDAEAGFPILGLVTTGDQITDRALLDAGGKGLFTRELDRAQLDGEAAFAVHSMKDVPTHLPDGLELACVLEREDPSDILLTASGPGTLKSLPQGALIGTASLRRQAQALHARPDLQITLLRGNVGTRLQRLKDGPIAATFLAKAGLKRLGRPEGDWPGLDFAHSLPAPAQGAIGVTIRSDDDAARVALAPLNHAPTALAIAAERGVLEALDGSCRTPLAAHGVFEGDTLHLTAEVLKPDGSQRWRMNDTRTGIDTVEAARAFGLSLGEALRKDGGAAVEAILTGTGS</sequence>
<dbReference type="GO" id="GO:0005737">
    <property type="term" value="C:cytoplasm"/>
    <property type="evidence" value="ECO:0007669"/>
    <property type="project" value="UniProtKB-UniRule"/>
</dbReference>
<dbReference type="InterPro" id="IPR036803">
    <property type="entry name" value="Porphobilinogen_deaminase_C_sf"/>
</dbReference>
<dbReference type="HAMAP" id="MF_00260">
    <property type="entry name" value="Porphobil_deam"/>
    <property type="match status" value="1"/>
</dbReference>
<comment type="function">
    <text evidence="1 8">Tetrapolymerization of the monopyrrole PBG into the hydroxymethylbilane pre-uroporphyrinogen in several discrete steps.</text>
</comment>
<evidence type="ECO:0000313" key="9">
    <source>
        <dbReference type="EMBL" id="AZU05389.1"/>
    </source>
</evidence>
<dbReference type="PIRSF" id="PIRSF001438">
    <property type="entry name" value="4pyrrol_synth_OHMeBilane_synth"/>
    <property type="match status" value="1"/>
</dbReference>
<dbReference type="Pfam" id="PF03900">
    <property type="entry name" value="Porphobil_deamC"/>
    <property type="match status" value="1"/>
</dbReference>
<dbReference type="InterPro" id="IPR022419">
    <property type="entry name" value="Porphobilin_deaminase_cofac_BS"/>
</dbReference>
<dbReference type="InterPro" id="IPR000860">
    <property type="entry name" value="HemC"/>
</dbReference>
<evidence type="ECO:0000256" key="4">
    <source>
        <dbReference type="ARBA" id="ARBA00011245"/>
    </source>
</evidence>
<evidence type="ECO:0000256" key="6">
    <source>
        <dbReference type="ARBA" id="ARBA00023244"/>
    </source>
</evidence>
<keyword evidence="5 8" id="KW-0808">Transferase</keyword>
<comment type="subunit">
    <text evidence="4 8">Monomer.</text>
</comment>
<dbReference type="PROSITE" id="PS00533">
    <property type="entry name" value="PORPHOBILINOGEN_DEAM"/>
    <property type="match status" value="1"/>
</dbReference>
<keyword evidence="6 8" id="KW-0627">Porphyrin biosynthesis</keyword>
<dbReference type="Gene3D" id="3.30.160.40">
    <property type="entry name" value="Porphobilinogen deaminase, C-terminal domain"/>
    <property type="match status" value="1"/>
</dbReference>
<gene>
    <name evidence="8" type="primary">hemC</name>
    <name evidence="9" type="ORF">X907_2883</name>
</gene>
<dbReference type="PANTHER" id="PTHR11557:SF0">
    <property type="entry name" value="PORPHOBILINOGEN DEAMINASE"/>
    <property type="match status" value="1"/>
</dbReference>
<dbReference type="FunFam" id="3.40.190.10:FF:000005">
    <property type="entry name" value="Porphobilinogen deaminase"/>
    <property type="match status" value="1"/>
</dbReference>
<dbReference type="Pfam" id="PF01379">
    <property type="entry name" value="Porphobil_deam"/>
    <property type="match status" value="1"/>
</dbReference>
<comment type="similarity">
    <text evidence="3 8">Belongs to the HMBS family.</text>
</comment>
<evidence type="ECO:0000313" key="10">
    <source>
        <dbReference type="Proteomes" id="UP000286954"/>
    </source>
</evidence>
<dbReference type="SUPFAM" id="SSF53850">
    <property type="entry name" value="Periplasmic binding protein-like II"/>
    <property type="match status" value="1"/>
</dbReference>
<evidence type="ECO:0000256" key="2">
    <source>
        <dbReference type="ARBA" id="ARBA00004735"/>
    </source>
</evidence>
<dbReference type="PRINTS" id="PR00151">
    <property type="entry name" value="PORPHBDMNASE"/>
</dbReference>
<dbReference type="Gene3D" id="3.40.190.10">
    <property type="entry name" value="Periplasmic binding protein-like II"/>
    <property type="match status" value="2"/>
</dbReference>
<evidence type="ECO:0000256" key="1">
    <source>
        <dbReference type="ARBA" id="ARBA00002869"/>
    </source>
</evidence>
<reference evidence="9 10" key="1">
    <citation type="submission" date="2016-12" db="EMBL/GenBank/DDBJ databases">
        <title>The genome of dimorphic prosthecate Glycocaulis alkaliphilus 6b-8t, isolated from crude oil dictates its adaptability in petroleum environments.</title>
        <authorList>
            <person name="Wu X.-L."/>
            <person name="Geng S."/>
        </authorList>
    </citation>
    <scope>NUCLEOTIDE SEQUENCE [LARGE SCALE GENOMIC DNA]</scope>
    <source>
        <strain evidence="9 10">6B-8</strain>
    </source>
</reference>
<dbReference type="UniPathway" id="UPA00251">
    <property type="reaction ID" value="UER00319"/>
</dbReference>
<keyword evidence="10" id="KW-1185">Reference proteome</keyword>